<dbReference type="GO" id="GO:0016020">
    <property type="term" value="C:membrane"/>
    <property type="evidence" value="ECO:0007669"/>
    <property type="project" value="UniProtKB-SubCell"/>
</dbReference>
<dbReference type="Pfam" id="PF01545">
    <property type="entry name" value="Cation_efflux"/>
    <property type="match status" value="1"/>
</dbReference>
<evidence type="ECO:0000256" key="4">
    <source>
        <dbReference type="ARBA" id="ARBA00022989"/>
    </source>
</evidence>
<dbReference type="InterPro" id="IPR027469">
    <property type="entry name" value="Cation_efflux_TMD_sf"/>
</dbReference>
<dbReference type="Gene3D" id="3.30.70.1350">
    <property type="entry name" value="Cation efflux protein, cytoplasmic domain"/>
    <property type="match status" value="1"/>
</dbReference>
<feature type="transmembrane region" description="Helical" evidence="6">
    <location>
        <begin position="9"/>
        <end position="30"/>
    </location>
</feature>
<feature type="transmembrane region" description="Helical" evidence="6">
    <location>
        <begin position="161"/>
        <end position="187"/>
    </location>
</feature>
<evidence type="ECO:0000259" key="7">
    <source>
        <dbReference type="Pfam" id="PF01545"/>
    </source>
</evidence>
<dbReference type="SUPFAM" id="SSF160240">
    <property type="entry name" value="Cation efflux protein cytoplasmic domain-like"/>
    <property type="match status" value="1"/>
</dbReference>
<gene>
    <name evidence="9" type="ORF">HGB44_17975</name>
</gene>
<name>A0A7X6MH12_9ACTN</name>
<dbReference type="InterPro" id="IPR058533">
    <property type="entry name" value="Cation_efflux_TM"/>
</dbReference>
<dbReference type="InterPro" id="IPR040177">
    <property type="entry name" value="SLC30A9"/>
</dbReference>
<feature type="transmembrane region" description="Helical" evidence="6">
    <location>
        <begin position="193"/>
        <end position="212"/>
    </location>
</feature>
<evidence type="ECO:0000259" key="8">
    <source>
        <dbReference type="Pfam" id="PF16916"/>
    </source>
</evidence>
<keyword evidence="3 6" id="KW-0812">Transmembrane</keyword>
<evidence type="ECO:0000256" key="5">
    <source>
        <dbReference type="ARBA" id="ARBA00023136"/>
    </source>
</evidence>
<dbReference type="InterPro" id="IPR027470">
    <property type="entry name" value="Cation_efflux_CTD"/>
</dbReference>
<dbReference type="InterPro" id="IPR036837">
    <property type="entry name" value="Cation_efflux_CTD_sf"/>
</dbReference>
<comment type="subcellular location">
    <subcellularLocation>
        <location evidence="1">Membrane</location>
        <topology evidence="1">Multi-pass membrane protein</topology>
    </subcellularLocation>
</comment>
<proteinExistence type="predicted"/>
<dbReference type="AlphaFoldDB" id="A0A7X6MH12"/>
<evidence type="ECO:0000256" key="1">
    <source>
        <dbReference type="ARBA" id="ARBA00004141"/>
    </source>
</evidence>
<dbReference type="Proteomes" id="UP000553209">
    <property type="component" value="Unassembled WGS sequence"/>
</dbReference>
<evidence type="ECO:0000313" key="10">
    <source>
        <dbReference type="Proteomes" id="UP000553209"/>
    </source>
</evidence>
<dbReference type="EMBL" id="JAAXPG010000016">
    <property type="protein sequence ID" value="NKY99538.1"/>
    <property type="molecule type" value="Genomic_DNA"/>
</dbReference>
<evidence type="ECO:0000313" key="9">
    <source>
        <dbReference type="EMBL" id="NKY99538.1"/>
    </source>
</evidence>
<organism evidence="9 10">
    <name type="scientific">Nocardiopsis alborubida</name>
    <dbReference type="NCBI Taxonomy" id="146802"/>
    <lineage>
        <taxon>Bacteria</taxon>
        <taxon>Bacillati</taxon>
        <taxon>Actinomycetota</taxon>
        <taxon>Actinomycetes</taxon>
        <taxon>Streptosporangiales</taxon>
        <taxon>Nocardiopsidaceae</taxon>
        <taxon>Nocardiopsis</taxon>
    </lineage>
</organism>
<comment type="caution">
    <text evidence="9">The sequence shown here is derived from an EMBL/GenBank/DDBJ whole genome shotgun (WGS) entry which is preliminary data.</text>
</comment>
<keyword evidence="2" id="KW-0813">Transport</keyword>
<keyword evidence="4 6" id="KW-1133">Transmembrane helix</keyword>
<dbReference type="RefSeq" id="WP_061081077.1">
    <property type="nucleotide sequence ID" value="NZ_JAAXPG010000016.1"/>
</dbReference>
<keyword evidence="10" id="KW-1185">Reference proteome</keyword>
<evidence type="ECO:0000256" key="6">
    <source>
        <dbReference type="SAM" id="Phobius"/>
    </source>
</evidence>
<dbReference type="PANTHER" id="PTHR13414:SF9">
    <property type="entry name" value="PROTON-COUPLED ZINC ANTIPORTER SLC30A9, MITOCHONDRIAL"/>
    <property type="match status" value="1"/>
</dbReference>
<dbReference type="NCBIfam" id="TIGR01297">
    <property type="entry name" value="CDF"/>
    <property type="match status" value="1"/>
</dbReference>
<protein>
    <submittedName>
        <fullName evidence="9">Cation diffusion facilitator family transporter</fullName>
    </submittedName>
</protein>
<reference evidence="9 10" key="1">
    <citation type="submission" date="2020-04" db="EMBL/GenBank/DDBJ databases">
        <title>MicrobeNet Type strains.</title>
        <authorList>
            <person name="Nicholson A.C."/>
        </authorList>
    </citation>
    <scope>NUCLEOTIDE SEQUENCE [LARGE SCALE GENOMIC DNA]</scope>
    <source>
        <strain evidence="9 10">ATCC 23612</strain>
    </source>
</reference>
<dbReference type="GO" id="GO:0008324">
    <property type="term" value="F:monoatomic cation transmembrane transporter activity"/>
    <property type="evidence" value="ECO:0007669"/>
    <property type="project" value="InterPro"/>
</dbReference>
<dbReference type="SUPFAM" id="SSF161111">
    <property type="entry name" value="Cation efflux protein transmembrane domain-like"/>
    <property type="match status" value="1"/>
</dbReference>
<feature type="domain" description="Cation efflux protein transmembrane" evidence="7">
    <location>
        <begin position="11"/>
        <end position="218"/>
    </location>
</feature>
<dbReference type="PANTHER" id="PTHR13414">
    <property type="entry name" value="HUEL-CATION TRANSPORTER"/>
    <property type="match status" value="1"/>
</dbReference>
<evidence type="ECO:0000256" key="3">
    <source>
        <dbReference type="ARBA" id="ARBA00022692"/>
    </source>
</evidence>
<feature type="transmembrane region" description="Helical" evidence="6">
    <location>
        <begin position="112"/>
        <end position="134"/>
    </location>
</feature>
<evidence type="ECO:0000256" key="2">
    <source>
        <dbReference type="ARBA" id="ARBA00022448"/>
    </source>
</evidence>
<sequence>MSGEDSTRAVVMALAANLGIAVTKFVAYLLTASSAMLAESVHSVADSGNQLLLLVGGRRARRTATREHPFGFGHERYVYAFLVAIVLFTLGGLFALYEAWEKIRDPHPITSWQWVPVVVLLVAAVLESTALRTAMRQTRTARARVGWFGFIRRTKAPELPVILLEDTGALIGLVFALAGVSLTLITGNGVWDGLGSGAIGLLLMVFAVVLAVEMKSLLIGESASEEHIRRIRGAILDCADIDAVIHMRTMHLGPEELLVAAKVAVDAEDDARRVTAAIDEAERRIREAVPIATIIYIEPDLLRPQPAD</sequence>
<dbReference type="GO" id="GO:0006829">
    <property type="term" value="P:zinc ion transport"/>
    <property type="evidence" value="ECO:0007669"/>
    <property type="project" value="InterPro"/>
</dbReference>
<dbReference type="InterPro" id="IPR002524">
    <property type="entry name" value="Cation_efflux"/>
</dbReference>
<feature type="domain" description="Cation efflux protein cytoplasmic" evidence="8">
    <location>
        <begin position="224"/>
        <end position="299"/>
    </location>
</feature>
<accession>A0A7X6MH12</accession>
<dbReference type="Gene3D" id="1.20.1510.10">
    <property type="entry name" value="Cation efflux protein transmembrane domain"/>
    <property type="match status" value="1"/>
</dbReference>
<feature type="transmembrane region" description="Helical" evidence="6">
    <location>
        <begin position="77"/>
        <end position="100"/>
    </location>
</feature>
<keyword evidence="5 6" id="KW-0472">Membrane</keyword>
<dbReference type="Pfam" id="PF16916">
    <property type="entry name" value="ZT_dimer"/>
    <property type="match status" value="1"/>
</dbReference>